<reference evidence="6" key="1">
    <citation type="submission" date="2016-10" db="EMBL/GenBank/DDBJ databases">
        <authorList>
            <person name="Varghese N."/>
            <person name="Submissions S."/>
        </authorList>
    </citation>
    <scope>NUCLEOTIDE SEQUENCE [LARGE SCALE GENOMIC DNA]</scope>
    <source>
        <strain evidence="6">2SM5</strain>
    </source>
</reference>
<evidence type="ECO:0000313" key="5">
    <source>
        <dbReference type="EMBL" id="SDS25671.1"/>
    </source>
</evidence>
<evidence type="ECO:0000256" key="1">
    <source>
        <dbReference type="ARBA" id="ARBA00010234"/>
    </source>
</evidence>
<dbReference type="Proteomes" id="UP000243426">
    <property type="component" value="Chromosome I"/>
</dbReference>
<keyword evidence="2" id="KW-0805">Transcription regulation</keyword>
<comment type="similarity">
    <text evidence="1">Belongs to the phage antitermination Q type 1 family.</text>
</comment>
<dbReference type="GO" id="GO:0003677">
    <property type="term" value="F:DNA binding"/>
    <property type="evidence" value="ECO:0007669"/>
    <property type="project" value="UniProtKB-KW"/>
</dbReference>
<keyword evidence="6" id="KW-1185">Reference proteome</keyword>
<dbReference type="EMBL" id="LT629748">
    <property type="protein sequence ID" value="SDS25671.1"/>
    <property type="molecule type" value="Genomic_DNA"/>
</dbReference>
<dbReference type="Pfam" id="PF06530">
    <property type="entry name" value="Phage_antitermQ"/>
    <property type="match status" value="1"/>
</dbReference>
<dbReference type="STRING" id="797277.SAMN05216198_1553"/>
<keyword evidence="4" id="KW-0804">Transcription</keyword>
<gene>
    <name evidence="5" type="ORF">SAMN05216198_1553</name>
</gene>
<dbReference type="OrthoDB" id="6401714at2"/>
<proteinExistence type="inferred from homology"/>
<name>A0A1H1QQC5_9GAMM</name>
<dbReference type="RefSeq" id="WP_090272779.1">
    <property type="nucleotide sequence ID" value="NZ_LT629748.1"/>
</dbReference>
<accession>A0A1H1QQC5</accession>
<sequence>MMAFDRATEELLEQWGIWVVQGSGVSACQAPGERPLAAISDDEALVVDGLVGRLRRRYPEAGEVVIRYYTSGASLMDVARRMRVGETKARQLINAGIAWIDGALEPKRIAA</sequence>
<evidence type="ECO:0000256" key="2">
    <source>
        <dbReference type="ARBA" id="ARBA00023015"/>
    </source>
</evidence>
<evidence type="ECO:0000313" key="6">
    <source>
        <dbReference type="Proteomes" id="UP000243426"/>
    </source>
</evidence>
<dbReference type="InterPro" id="IPR010534">
    <property type="entry name" value="Phage_933W_GpQ"/>
</dbReference>
<evidence type="ECO:0000256" key="4">
    <source>
        <dbReference type="ARBA" id="ARBA00023163"/>
    </source>
</evidence>
<keyword evidence="3" id="KW-0238">DNA-binding</keyword>
<dbReference type="AlphaFoldDB" id="A0A1H1QQC5"/>
<protein>
    <submittedName>
        <fullName evidence="5">Phage antitermination protein Q</fullName>
    </submittedName>
</protein>
<evidence type="ECO:0000256" key="3">
    <source>
        <dbReference type="ARBA" id="ARBA00023125"/>
    </source>
</evidence>
<dbReference type="GO" id="GO:0060567">
    <property type="term" value="P:negative regulation of termination of DNA-templated transcription"/>
    <property type="evidence" value="ECO:0007669"/>
    <property type="project" value="InterPro"/>
</dbReference>
<organism evidence="5 6">
    <name type="scientific">Halopseudomonas litoralis</name>
    <dbReference type="NCBI Taxonomy" id="797277"/>
    <lineage>
        <taxon>Bacteria</taxon>
        <taxon>Pseudomonadati</taxon>
        <taxon>Pseudomonadota</taxon>
        <taxon>Gammaproteobacteria</taxon>
        <taxon>Pseudomonadales</taxon>
        <taxon>Pseudomonadaceae</taxon>
        <taxon>Halopseudomonas</taxon>
    </lineage>
</organism>
<dbReference type="PROSITE" id="PS51257">
    <property type="entry name" value="PROKAR_LIPOPROTEIN"/>
    <property type="match status" value="1"/>
</dbReference>